<reference evidence="1 2" key="1">
    <citation type="submission" date="2018-05" db="EMBL/GenBank/DDBJ databases">
        <title>Evolution of small genomes with special reference to Mycobacterium leprae.</title>
        <authorList>
            <person name="Mohanty P.S."/>
            <person name="Bansal A.K."/>
            <person name="Gupta U.D."/>
            <person name="Naaz F."/>
            <person name="Dwivedi V.D."/>
            <person name="Singh H."/>
            <person name="Gupta G."/>
            <person name="Sharma S."/>
            <person name="Arora M."/>
        </authorList>
    </citation>
    <scope>NUCLEOTIDE SEQUENCE [LARGE SCALE GENOMIC DNA]</scope>
    <source>
        <strain evidence="1 2">MRHRU-235-G</strain>
    </source>
</reference>
<sequence>MVHLAVQGSVRELICDHQLCLGSLCHVTLSTEDVKAAACDGSLGGWIVKRARICPHDYRGFNQNPVV</sequence>
<name>A0AAD2PSP9_MYCLR</name>
<protein>
    <submittedName>
        <fullName evidence="1">Uncharacterized protein</fullName>
    </submittedName>
</protein>
<dbReference type="RefSeq" id="WP_041322727.1">
    <property type="nucleotide sequence ID" value="NZ_CP029543.1"/>
</dbReference>
<dbReference type="Proteomes" id="UP000249682">
    <property type="component" value="Chromosome"/>
</dbReference>
<proteinExistence type="predicted"/>
<dbReference type="EMBL" id="CP029543">
    <property type="protein sequence ID" value="AWV47944.1"/>
    <property type="molecule type" value="Genomic_DNA"/>
</dbReference>
<organism evidence="1 2">
    <name type="scientific">Mycobacterium leprae</name>
    <dbReference type="NCBI Taxonomy" id="1769"/>
    <lineage>
        <taxon>Bacteria</taxon>
        <taxon>Bacillati</taxon>
        <taxon>Actinomycetota</taxon>
        <taxon>Actinomycetes</taxon>
        <taxon>Mycobacteriales</taxon>
        <taxon>Mycobacteriaceae</taxon>
        <taxon>Mycobacterium</taxon>
    </lineage>
</organism>
<evidence type="ECO:0000313" key="1">
    <source>
        <dbReference type="EMBL" id="AWV47944.1"/>
    </source>
</evidence>
<gene>
    <name evidence="1" type="ORF">DIJ64_07295</name>
</gene>
<dbReference type="AlphaFoldDB" id="A0AAD2PSP9"/>
<evidence type="ECO:0000313" key="2">
    <source>
        <dbReference type="Proteomes" id="UP000249682"/>
    </source>
</evidence>
<accession>A0AAD2PSP9</accession>